<feature type="compositionally biased region" description="Acidic residues" evidence="1">
    <location>
        <begin position="498"/>
        <end position="508"/>
    </location>
</feature>
<name>A0A835S866_9CHLO</name>
<protein>
    <submittedName>
        <fullName evidence="2">Uncharacterized protein</fullName>
    </submittedName>
</protein>
<evidence type="ECO:0000313" key="2">
    <source>
        <dbReference type="EMBL" id="KAG2422543.1"/>
    </source>
</evidence>
<reference evidence="2" key="1">
    <citation type="journal article" date="2020" name="bioRxiv">
        <title>Comparative genomics of Chlamydomonas.</title>
        <authorList>
            <person name="Craig R.J."/>
            <person name="Hasan A.R."/>
            <person name="Ness R.W."/>
            <person name="Keightley P.D."/>
        </authorList>
    </citation>
    <scope>NUCLEOTIDE SEQUENCE</scope>
    <source>
        <strain evidence="2">CCAP 11/173</strain>
    </source>
</reference>
<feature type="region of interest" description="Disordered" evidence="1">
    <location>
        <begin position="498"/>
        <end position="575"/>
    </location>
</feature>
<sequence length="575" mass="61855">MLRRFSVPSCTPVLAVVNNNLKASLDAFRDGEKLCVSALDVVTQLCKLLSGSLSIEEASESLLGFHVESCSVKASLGVNILNMTVAIAVVTQSPPLFADGAGGEERGALGEVTNVTRPLVGRLSCGSTNNFLLPGPAATAITNLDNKDNTHKDRASLATGGKPVKPPATACPVVACSLLRPTTDGTYGSVSWSAMDKGGAILYKQQQDITNRGSTMYQRQLSDGMGVARLKDSPVETEKVSKNSAQHNLGNGSKVKENKVLPSDRSLAEADIEDVDLYAASWITATGYTVSNMLSADGSFAGKLLARWSKQQDALNADGQPRSNVGGPKCCVPPILTPIDAAHHFRNLGADTYWPRSRRTEVTKATYRAAAKAQEVKFSCMRPHLRKIQDVLDIDVNYEHNYQNSTVIPSLTSRMAVEMQACSADEKDSVEAIWLHAIYGILAHQGSSWSEIGAAMMDLGEVAVNPDLSKLKDTKPMPKVKVEALAKKVEAMVEQEQMEDEEMADEEPPVARQQKQTAKEAGKKAMSMADTLIAAVKKGGKGGKGKKAGQEERKAELKGMKRKTEQKPKGKKQRT</sequence>
<evidence type="ECO:0000256" key="1">
    <source>
        <dbReference type="SAM" id="MobiDB-lite"/>
    </source>
</evidence>
<keyword evidence="3" id="KW-1185">Reference proteome</keyword>
<accession>A0A835S866</accession>
<comment type="caution">
    <text evidence="2">The sequence shown here is derived from an EMBL/GenBank/DDBJ whole genome shotgun (WGS) entry which is preliminary data.</text>
</comment>
<dbReference type="EMBL" id="JAEHOD010000213">
    <property type="protein sequence ID" value="KAG2422543.1"/>
    <property type="molecule type" value="Genomic_DNA"/>
</dbReference>
<dbReference type="AlphaFoldDB" id="A0A835S866"/>
<organism evidence="2 3">
    <name type="scientific">Chlamydomonas schloesseri</name>
    <dbReference type="NCBI Taxonomy" id="2026947"/>
    <lineage>
        <taxon>Eukaryota</taxon>
        <taxon>Viridiplantae</taxon>
        <taxon>Chlorophyta</taxon>
        <taxon>core chlorophytes</taxon>
        <taxon>Chlorophyceae</taxon>
        <taxon>CS clade</taxon>
        <taxon>Chlamydomonadales</taxon>
        <taxon>Chlamydomonadaceae</taxon>
        <taxon>Chlamydomonas</taxon>
    </lineage>
</organism>
<feature type="compositionally biased region" description="Basic and acidic residues" evidence="1">
    <location>
        <begin position="548"/>
        <end position="568"/>
    </location>
</feature>
<feature type="compositionally biased region" description="Basic and acidic residues" evidence="1">
    <location>
        <begin position="145"/>
        <end position="155"/>
    </location>
</feature>
<evidence type="ECO:0000313" key="3">
    <source>
        <dbReference type="Proteomes" id="UP000613740"/>
    </source>
</evidence>
<gene>
    <name evidence="2" type="ORF">HYH02_015421</name>
</gene>
<feature type="compositionally biased region" description="Basic residues" evidence="1">
    <location>
        <begin position="538"/>
        <end position="547"/>
    </location>
</feature>
<proteinExistence type="predicted"/>
<feature type="region of interest" description="Disordered" evidence="1">
    <location>
        <begin position="144"/>
        <end position="163"/>
    </location>
</feature>
<dbReference type="Proteomes" id="UP000613740">
    <property type="component" value="Unassembled WGS sequence"/>
</dbReference>